<feature type="active site" description="Acyl-ester intermediate" evidence="7">
    <location>
        <position position="122"/>
    </location>
</feature>
<keyword evidence="5" id="KW-0573">Peptidoglycan synthesis</keyword>
<keyword evidence="10" id="KW-0472">Membrane</keyword>
<evidence type="ECO:0000256" key="5">
    <source>
        <dbReference type="ARBA" id="ARBA00022984"/>
    </source>
</evidence>
<dbReference type="SUPFAM" id="SSF56601">
    <property type="entry name" value="beta-lactamase/transpeptidase-like"/>
    <property type="match status" value="1"/>
</dbReference>
<keyword evidence="2" id="KW-0732">Signal</keyword>
<dbReference type="Pfam" id="PF00768">
    <property type="entry name" value="Peptidase_S11"/>
    <property type="match status" value="1"/>
</dbReference>
<comment type="caution">
    <text evidence="12">The sequence shown here is derived from an EMBL/GenBank/DDBJ whole genome shotgun (WGS) entry which is preliminary data.</text>
</comment>
<feature type="transmembrane region" description="Helical" evidence="10">
    <location>
        <begin position="74"/>
        <end position="94"/>
    </location>
</feature>
<dbReference type="Proteomes" id="UP000438106">
    <property type="component" value="Unassembled WGS sequence"/>
</dbReference>
<dbReference type="GO" id="GO:0009252">
    <property type="term" value="P:peptidoglycan biosynthetic process"/>
    <property type="evidence" value="ECO:0007669"/>
    <property type="project" value="UniProtKB-KW"/>
</dbReference>
<dbReference type="AlphaFoldDB" id="A0A7X3FNU1"/>
<evidence type="ECO:0000256" key="1">
    <source>
        <dbReference type="ARBA" id="ARBA00007164"/>
    </source>
</evidence>
<feature type="active site" evidence="7">
    <location>
        <position position="125"/>
    </location>
</feature>
<evidence type="ECO:0000256" key="10">
    <source>
        <dbReference type="SAM" id="Phobius"/>
    </source>
</evidence>
<dbReference type="InterPro" id="IPR001967">
    <property type="entry name" value="Peptidase_S11_N"/>
</dbReference>
<keyword evidence="13" id="KW-1185">Reference proteome</keyword>
<evidence type="ECO:0000313" key="13">
    <source>
        <dbReference type="Proteomes" id="UP000438106"/>
    </source>
</evidence>
<feature type="binding site" evidence="8">
    <location>
        <position position="284"/>
    </location>
    <ligand>
        <name>substrate</name>
    </ligand>
</feature>
<evidence type="ECO:0000256" key="4">
    <source>
        <dbReference type="ARBA" id="ARBA00022960"/>
    </source>
</evidence>
<dbReference type="GO" id="GO:0009002">
    <property type="term" value="F:serine-type D-Ala-D-Ala carboxypeptidase activity"/>
    <property type="evidence" value="ECO:0007669"/>
    <property type="project" value="InterPro"/>
</dbReference>
<dbReference type="PRINTS" id="PR00725">
    <property type="entry name" value="DADACBPTASE1"/>
</dbReference>
<gene>
    <name evidence="12" type="ORF">GO014_03160</name>
</gene>
<keyword evidence="3" id="KW-0378">Hydrolase</keyword>
<dbReference type="InterPro" id="IPR018044">
    <property type="entry name" value="Peptidase_S11"/>
</dbReference>
<organism evidence="12 13">
    <name type="scientific">Devosia marina</name>
    <dbReference type="NCBI Taxonomy" id="2683198"/>
    <lineage>
        <taxon>Bacteria</taxon>
        <taxon>Pseudomonadati</taxon>
        <taxon>Pseudomonadota</taxon>
        <taxon>Alphaproteobacteria</taxon>
        <taxon>Hyphomicrobiales</taxon>
        <taxon>Devosiaceae</taxon>
        <taxon>Devosia</taxon>
    </lineage>
</organism>
<keyword evidence="4" id="KW-0133">Cell shape</keyword>
<comment type="similarity">
    <text evidence="1 9">Belongs to the peptidase S11 family.</text>
</comment>
<reference evidence="12 13" key="1">
    <citation type="submission" date="2019-12" db="EMBL/GenBank/DDBJ databases">
        <title>Devosia maris sp. nov., isolated from the deep seawater.</title>
        <authorList>
            <person name="Liu Y."/>
        </authorList>
    </citation>
    <scope>NUCLEOTIDE SEQUENCE [LARGE SCALE GENOMIC DNA]</scope>
    <source>
        <strain evidence="12 13">L53-10-65</strain>
    </source>
</reference>
<evidence type="ECO:0000313" key="12">
    <source>
        <dbReference type="EMBL" id="MVS98024.1"/>
    </source>
</evidence>
<evidence type="ECO:0000256" key="6">
    <source>
        <dbReference type="ARBA" id="ARBA00023316"/>
    </source>
</evidence>
<protein>
    <submittedName>
        <fullName evidence="12">D-alanyl-D-alanine carboxypeptidase</fullName>
    </submittedName>
</protein>
<dbReference type="EMBL" id="WQRF01000001">
    <property type="protein sequence ID" value="MVS98024.1"/>
    <property type="molecule type" value="Genomic_DNA"/>
</dbReference>
<dbReference type="InterPro" id="IPR012338">
    <property type="entry name" value="Beta-lactam/transpept-like"/>
</dbReference>
<sequence>MRFPNRRSRASVSSARWSSSVSISLMQRCTCGVTGRVSTFTWLSGARASLELAWIGWYEGPAFRNAVWSRSTLLLVRRLLLALVLTFAGLNQAWANPMLLVDRATLQVLYAEEAGQPWHPASLTKLMTAYVTFEELAKGTVTLDTPVTISRNAYNQAPSKSGLKIDSTVSLKDALYILVVKSANDIAVAIAETVGGSESDFVAKMNETAGRMGLTATNFVNPHGLHDPRQVSSARDMAIIALYIEQSFPQYMPMFRTGVVNLGKARHESNNGLLEGFAGTTGMKTGYVCASGLNIVATVNRNGRQLLAVVLGGSSGRERNERAAELFLNALGGRLQPTGQSVLSLANAVGAAPVDMRPLICGKDAKEYVAAQEAAFPMGLKDQPSYLTEELAVVEYTAIDLGRIRTGIALPRPRPAHMPIFGTPAPVESAAIENVLRPGLTAGGLDIALPRPRPADL</sequence>
<keyword evidence="10" id="KW-1133">Transmembrane helix</keyword>
<evidence type="ECO:0000256" key="3">
    <source>
        <dbReference type="ARBA" id="ARBA00022801"/>
    </source>
</evidence>
<dbReference type="GO" id="GO:0006508">
    <property type="term" value="P:proteolysis"/>
    <property type="evidence" value="ECO:0007669"/>
    <property type="project" value="InterPro"/>
</dbReference>
<dbReference type="PANTHER" id="PTHR21581:SF6">
    <property type="entry name" value="TRAFFICKING PROTEIN PARTICLE COMPLEX SUBUNIT 12"/>
    <property type="match status" value="1"/>
</dbReference>
<feature type="domain" description="Peptidase S11 D-alanyl-D-alanine carboxypeptidase A N-terminal" evidence="11">
    <location>
        <begin position="94"/>
        <end position="314"/>
    </location>
</feature>
<feature type="active site" evidence="7">
    <location>
        <position position="182"/>
    </location>
</feature>
<evidence type="ECO:0000256" key="2">
    <source>
        <dbReference type="ARBA" id="ARBA00022729"/>
    </source>
</evidence>
<evidence type="ECO:0000259" key="11">
    <source>
        <dbReference type="Pfam" id="PF00768"/>
    </source>
</evidence>
<name>A0A7X3FNU1_9HYPH</name>
<keyword evidence="12" id="KW-0645">Protease</keyword>
<keyword evidence="6" id="KW-0961">Cell wall biogenesis/degradation</keyword>
<dbReference type="Gene3D" id="3.40.710.10">
    <property type="entry name" value="DD-peptidase/beta-lactamase superfamily"/>
    <property type="match status" value="1"/>
</dbReference>
<dbReference type="GO" id="GO:0071555">
    <property type="term" value="P:cell wall organization"/>
    <property type="evidence" value="ECO:0007669"/>
    <property type="project" value="UniProtKB-KW"/>
</dbReference>
<evidence type="ECO:0000256" key="8">
    <source>
        <dbReference type="PIRSR" id="PIRSR618044-2"/>
    </source>
</evidence>
<accession>A0A7X3FNU1</accession>
<dbReference type="GO" id="GO:0008360">
    <property type="term" value="P:regulation of cell shape"/>
    <property type="evidence" value="ECO:0007669"/>
    <property type="project" value="UniProtKB-KW"/>
</dbReference>
<evidence type="ECO:0000256" key="7">
    <source>
        <dbReference type="PIRSR" id="PIRSR618044-1"/>
    </source>
</evidence>
<keyword evidence="10" id="KW-0812">Transmembrane</keyword>
<proteinExistence type="inferred from homology"/>
<dbReference type="PANTHER" id="PTHR21581">
    <property type="entry name" value="D-ALANYL-D-ALANINE CARBOXYPEPTIDASE"/>
    <property type="match status" value="1"/>
</dbReference>
<keyword evidence="12" id="KW-0121">Carboxypeptidase</keyword>
<evidence type="ECO:0000256" key="9">
    <source>
        <dbReference type="RuleBase" id="RU004016"/>
    </source>
</evidence>